<accession>A0ABQ8JJE4</accession>
<protein>
    <submittedName>
        <fullName evidence="1">Uncharacterized protein</fullName>
    </submittedName>
</protein>
<evidence type="ECO:0000313" key="1">
    <source>
        <dbReference type="EMBL" id="KAH9422719.1"/>
    </source>
</evidence>
<proteinExistence type="predicted"/>
<dbReference type="Proteomes" id="UP000887458">
    <property type="component" value="Unassembled WGS sequence"/>
</dbReference>
<organism evidence="1 2">
    <name type="scientific">Dermatophagoides pteronyssinus</name>
    <name type="common">European house dust mite</name>
    <dbReference type="NCBI Taxonomy" id="6956"/>
    <lineage>
        <taxon>Eukaryota</taxon>
        <taxon>Metazoa</taxon>
        <taxon>Ecdysozoa</taxon>
        <taxon>Arthropoda</taxon>
        <taxon>Chelicerata</taxon>
        <taxon>Arachnida</taxon>
        <taxon>Acari</taxon>
        <taxon>Acariformes</taxon>
        <taxon>Sarcoptiformes</taxon>
        <taxon>Astigmata</taxon>
        <taxon>Psoroptidia</taxon>
        <taxon>Analgoidea</taxon>
        <taxon>Pyroglyphidae</taxon>
        <taxon>Dermatophagoidinae</taxon>
        <taxon>Dermatophagoides</taxon>
    </lineage>
</organism>
<evidence type="ECO:0000313" key="2">
    <source>
        <dbReference type="Proteomes" id="UP000887458"/>
    </source>
</evidence>
<reference evidence="1 2" key="2">
    <citation type="journal article" date="2022" name="Mol. Biol. Evol.">
        <title>Comparative Genomics Reveals Insights into the Divergent Evolution of Astigmatic Mites and Household Pest Adaptations.</title>
        <authorList>
            <person name="Xiong Q."/>
            <person name="Wan A.T."/>
            <person name="Liu X."/>
            <person name="Fung C.S."/>
            <person name="Xiao X."/>
            <person name="Malainual N."/>
            <person name="Hou J."/>
            <person name="Wang L."/>
            <person name="Wang M."/>
            <person name="Yang K.Y."/>
            <person name="Cui Y."/>
            <person name="Leung E.L."/>
            <person name="Nong W."/>
            <person name="Shin S.K."/>
            <person name="Au S.W."/>
            <person name="Jeong K.Y."/>
            <person name="Chew F.T."/>
            <person name="Hui J.H."/>
            <person name="Leung T.F."/>
            <person name="Tungtrongchitr A."/>
            <person name="Zhong N."/>
            <person name="Liu Z."/>
            <person name="Tsui S.K."/>
        </authorList>
    </citation>
    <scope>NUCLEOTIDE SEQUENCE [LARGE SCALE GENOMIC DNA]</scope>
    <source>
        <strain evidence="1">Derp</strain>
    </source>
</reference>
<name>A0ABQ8JJE4_DERPT</name>
<gene>
    <name evidence="1" type="ORF">DERP_003397</name>
</gene>
<keyword evidence="2" id="KW-1185">Reference proteome</keyword>
<sequence length="63" mass="7895">MAFKMHLLDIYPISKKKKEMKNLFFSVTDLNNNIQIKFYMRKSNNHMLFLIYQFLLHNYHYYN</sequence>
<comment type="caution">
    <text evidence="1">The sequence shown here is derived from an EMBL/GenBank/DDBJ whole genome shotgun (WGS) entry which is preliminary data.</text>
</comment>
<dbReference type="EMBL" id="NJHN03000036">
    <property type="protein sequence ID" value="KAH9422719.1"/>
    <property type="molecule type" value="Genomic_DNA"/>
</dbReference>
<reference evidence="1 2" key="1">
    <citation type="journal article" date="2018" name="J. Allergy Clin. Immunol.">
        <title>High-quality assembly of Dermatophagoides pteronyssinus genome and transcriptome reveals a wide range of novel allergens.</title>
        <authorList>
            <person name="Liu X.Y."/>
            <person name="Yang K.Y."/>
            <person name="Wang M.Q."/>
            <person name="Kwok J.S."/>
            <person name="Zeng X."/>
            <person name="Yang Z."/>
            <person name="Xiao X.J."/>
            <person name="Lau C.P."/>
            <person name="Li Y."/>
            <person name="Huang Z.M."/>
            <person name="Ba J.G."/>
            <person name="Yim A.K."/>
            <person name="Ouyang C.Y."/>
            <person name="Ngai S.M."/>
            <person name="Chan T.F."/>
            <person name="Leung E.L."/>
            <person name="Liu L."/>
            <person name="Liu Z.G."/>
            <person name="Tsui S.K."/>
        </authorList>
    </citation>
    <scope>NUCLEOTIDE SEQUENCE [LARGE SCALE GENOMIC DNA]</scope>
    <source>
        <strain evidence="1">Derp</strain>
    </source>
</reference>